<dbReference type="HOGENOM" id="CLU_2047207_0_0_0"/>
<dbReference type="STRING" id="1266370.NITGR_720004"/>
<feature type="signal peptide" evidence="1">
    <location>
        <begin position="1"/>
        <end position="23"/>
    </location>
</feature>
<dbReference type="EMBL" id="CAQJ01000080">
    <property type="protein sequence ID" value="CCQ91511.1"/>
    <property type="molecule type" value="Genomic_DNA"/>
</dbReference>
<evidence type="ECO:0000256" key="1">
    <source>
        <dbReference type="SAM" id="SignalP"/>
    </source>
</evidence>
<comment type="caution">
    <text evidence="2">The sequence shown here is derived from an EMBL/GenBank/DDBJ whole genome shotgun (WGS) entry which is preliminary data.</text>
</comment>
<evidence type="ECO:0000313" key="3">
    <source>
        <dbReference type="Proteomes" id="UP000011704"/>
    </source>
</evidence>
<dbReference type="RefSeq" id="WP_005010296.1">
    <property type="nucleotide sequence ID" value="NZ_HG422173.1"/>
</dbReference>
<feature type="chain" id="PRO_5004019410" evidence="1">
    <location>
        <begin position="24"/>
        <end position="120"/>
    </location>
</feature>
<gene>
    <name evidence="2" type="ORF">NITGR_720004</name>
</gene>
<accession>M1YM02</accession>
<protein>
    <submittedName>
        <fullName evidence="2">Uncharacterized protein</fullName>
    </submittedName>
</protein>
<dbReference type="InParanoid" id="M1YM02"/>
<name>M1YM02_NITG3</name>
<keyword evidence="3" id="KW-1185">Reference proteome</keyword>
<sequence length="120" mass="13446">MKQRFAMAIVLGFILATFNLAFAGPGILADQEKSPPVTQATLEQIIDDALKIETVGNRDGNWQRHLLFQGLMPCLEKCQSKFESCMSSAGDDPTKQFRCGEERTACTLGCDNQFYNRMEF</sequence>
<dbReference type="Proteomes" id="UP000011704">
    <property type="component" value="Unassembled WGS sequence"/>
</dbReference>
<evidence type="ECO:0000313" key="2">
    <source>
        <dbReference type="EMBL" id="CCQ91511.1"/>
    </source>
</evidence>
<proteinExistence type="predicted"/>
<reference evidence="2 3" key="1">
    <citation type="journal article" date="2013" name="Front. Microbiol.">
        <title>The genome of Nitrospina gracilis illuminates the metabolism and evolution of the major marine nitrite oxidizer.</title>
        <authorList>
            <person name="Luecker S."/>
            <person name="Nowka B."/>
            <person name="Rattei T."/>
            <person name="Spieck E."/>
            <person name="and Daims H."/>
        </authorList>
    </citation>
    <scope>NUCLEOTIDE SEQUENCE [LARGE SCALE GENOMIC DNA]</scope>
    <source>
        <strain evidence="2 3">3/211</strain>
    </source>
</reference>
<dbReference type="AlphaFoldDB" id="M1YM02"/>
<organism evidence="2 3">
    <name type="scientific">Nitrospina gracilis (strain 3/211)</name>
    <dbReference type="NCBI Taxonomy" id="1266370"/>
    <lineage>
        <taxon>Bacteria</taxon>
        <taxon>Pseudomonadati</taxon>
        <taxon>Nitrospinota/Tectimicrobiota group</taxon>
        <taxon>Nitrospinota</taxon>
        <taxon>Nitrospinia</taxon>
        <taxon>Nitrospinales</taxon>
        <taxon>Nitrospinaceae</taxon>
        <taxon>Nitrospina</taxon>
    </lineage>
</organism>
<keyword evidence="1" id="KW-0732">Signal</keyword>